<dbReference type="Gene3D" id="1.20.120.420">
    <property type="entry name" value="translation initiation factor eif-2b, domain 1"/>
    <property type="match status" value="1"/>
</dbReference>
<dbReference type="Pfam" id="PF01008">
    <property type="entry name" value="IF-2B"/>
    <property type="match status" value="1"/>
</dbReference>
<comment type="catalytic activity">
    <reaction evidence="3">
        <text>5-(methylsulfanyl)-alpha-D-ribose 1-phosphate = 5-(methylsulfanyl)-D-ribulose 1-phosphate</text>
        <dbReference type="Rhea" id="RHEA:19989"/>
        <dbReference type="ChEBI" id="CHEBI:58533"/>
        <dbReference type="ChEBI" id="CHEBI:58548"/>
        <dbReference type="EC" id="5.3.1.23"/>
    </reaction>
</comment>
<dbReference type="FunFam" id="1.20.120.420:FF:000003">
    <property type="entry name" value="Methylthioribose-1-phosphate isomerase"/>
    <property type="match status" value="1"/>
</dbReference>
<feature type="active site" description="Proton donor" evidence="3">
    <location>
        <position position="267"/>
    </location>
</feature>
<dbReference type="InterPro" id="IPR011559">
    <property type="entry name" value="Initiation_fac_2B_a/b/d"/>
</dbReference>
<dbReference type="GO" id="GO:0046523">
    <property type="term" value="F:S-methyl-5-thioribose-1-phosphate isomerase activity"/>
    <property type="evidence" value="ECO:0007669"/>
    <property type="project" value="UniProtKB-UniRule"/>
</dbReference>
<feature type="binding site" evidence="3">
    <location>
        <begin position="277"/>
        <end position="278"/>
    </location>
    <ligand>
        <name>substrate</name>
    </ligand>
</feature>
<dbReference type="InterPro" id="IPR000649">
    <property type="entry name" value="IF-2B-related"/>
</dbReference>
<comment type="pathway">
    <text evidence="3">Amino-acid biosynthesis; L-methionine biosynthesis via salvage pathway; L-methionine from S-methyl-5-thio-alpha-D-ribose 1-phosphate: step 1/6.</text>
</comment>
<feature type="binding site" evidence="3">
    <location>
        <begin position="63"/>
        <end position="65"/>
    </location>
    <ligand>
        <name>substrate</name>
    </ligand>
</feature>
<dbReference type="EMBL" id="JAPHEG010000003">
    <property type="protein sequence ID" value="MDF2953449.1"/>
    <property type="molecule type" value="Genomic_DNA"/>
</dbReference>
<dbReference type="PANTHER" id="PTHR43475">
    <property type="entry name" value="METHYLTHIORIBOSE-1-PHOSPHATE ISOMERASE"/>
    <property type="match status" value="1"/>
</dbReference>
<protein>
    <recommendedName>
        <fullName evidence="3">Methylthioribose-1-phosphate isomerase</fullName>
        <shortName evidence="3">M1Pi</shortName>
        <shortName evidence="3">MTR-1-P isomerase</shortName>
        <ecNumber evidence="3">5.3.1.23</ecNumber>
    </recommendedName>
    <alternativeName>
        <fullName evidence="3">S-methyl-5-thioribose-1-phosphate isomerase</fullName>
    </alternativeName>
</protein>
<keyword evidence="2 3" id="KW-0413">Isomerase</keyword>
<keyword evidence="1 3" id="KW-0028">Amino-acid biosynthesis</keyword>
<keyword evidence="4" id="KW-1133">Transmembrane helix</keyword>
<feature type="transmembrane region" description="Helical" evidence="4">
    <location>
        <begin position="60"/>
        <end position="78"/>
    </location>
</feature>
<dbReference type="SUPFAM" id="SSF100950">
    <property type="entry name" value="NagB/RpiA/CoA transferase-like"/>
    <property type="match status" value="1"/>
</dbReference>
<dbReference type="Gene3D" id="3.40.50.10470">
    <property type="entry name" value="Translation initiation factor eif-2b, domain 2"/>
    <property type="match status" value="1"/>
</dbReference>
<dbReference type="NCBIfam" id="TIGR00512">
    <property type="entry name" value="salvage_mtnA"/>
    <property type="match status" value="1"/>
</dbReference>
<name>A0AAE3P5Q8_9BACT</name>
<sequence length="377" mass="42389">MKFSFLKDQIIKEPAQADLIKTWFWTEKGLYLLDQRKLPLKEKYIFCDSLSKIRNAIKEMVIRGAPAIGICAAIGFVIEFKRFLSSLKGDEILIDKVEKVVGKISNLLTTARPTAINLSWAVSRMRKISLEFLKNFEEKISKKGILQLYEILEKEAFKIWEEDIEANLAIAEHGKDILSEGGILTHCNTGALATGGYGTALGIIRKIYEKNKKIKIFVDETRPFLQGARLTAWELYKLKIPYILITDNTAGFLMKRQEISAIIVGADRIVKNGDTANKIGTYSLAVLANYHNIPFFVAAPSSTFDLNTENGKKIPIEIRSSEEVLTCYKSKIAPSRSKTCNLAFDVTPGNLISAIITEKGIIYPPYEINIPKIIKNF</sequence>
<feature type="binding site" evidence="3">
    <location>
        <position position="226"/>
    </location>
    <ligand>
        <name>substrate</name>
    </ligand>
</feature>
<comment type="function">
    <text evidence="3">Catalyzes the interconversion of methylthioribose-1-phosphate (MTR-1-P) into methylthioribulose-1-phosphate (MTRu-1-P).</text>
</comment>
<feature type="binding site" evidence="3">
    <location>
        <position position="112"/>
    </location>
    <ligand>
        <name>substrate</name>
    </ligand>
</feature>
<dbReference type="PANTHER" id="PTHR43475:SF1">
    <property type="entry name" value="METHYLTHIORIBOSE-1-PHOSPHATE ISOMERASE"/>
    <property type="match status" value="1"/>
</dbReference>
<accession>A0AAE3P5Q8</accession>
<keyword evidence="3" id="KW-0486">Methionine biosynthesis</keyword>
<dbReference type="HAMAP" id="MF_01678">
    <property type="entry name" value="Salvage_MtnA"/>
    <property type="match status" value="1"/>
</dbReference>
<dbReference type="EC" id="5.3.1.23" evidence="3"/>
<comment type="similarity">
    <text evidence="3">Belongs to the EIF-2B alpha/beta/delta subunits family. MtnA subfamily.</text>
</comment>
<evidence type="ECO:0000256" key="1">
    <source>
        <dbReference type="ARBA" id="ARBA00022605"/>
    </source>
</evidence>
<dbReference type="FunFam" id="3.40.50.10470:FF:000006">
    <property type="entry name" value="Methylthioribose-1-phosphate isomerase"/>
    <property type="match status" value="1"/>
</dbReference>
<dbReference type="GO" id="GO:0019509">
    <property type="term" value="P:L-methionine salvage from methylthioadenosine"/>
    <property type="evidence" value="ECO:0007669"/>
    <property type="project" value="UniProtKB-UniRule"/>
</dbReference>
<organism evidence="5 6">
    <name type="scientific">Candidatus Thermodesulfobacterium syntrophicum</name>
    <dbReference type="NCBI Taxonomy" id="3060442"/>
    <lineage>
        <taxon>Bacteria</taxon>
        <taxon>Pseudomonadati</taxon>
        <taxon>Thermodesulfobacteriota</taxon>
        <taxon>Thermodesulfobacteria</taxon>
        <taxon>Thermodesulfobacteriales</taxon>
        <taxon>Thermodesulfobacteriaceae</taxon>
        <taxon>Thermodesulfobacterium</taxon>
    </lineage>
</organism>
<keyword evidence="4" id="KW-0472">Membrane</keyword>
<reference evidence="5" key="1">
    <citation type="submission" date="2022-11" db="EMBL/GenBank/DDBJ databases">
        <title>Candidatus Alkanophaga archaea from heated hydrothermal vent sediment oxidize petroleum alkanes.</title>
        <authorList>
            <person name="Zehnle H."/>
            <person name="Laso-Perez R."/>
            <person name="Lipp J."/>
            <person name="Teske A."/>
            <person name="Wegener G."/>
        </authorList>
    </citation>
    <scope>NUCLEOTIDE SEQUENCE</scope>
    <source>
        <strain evidence="5">MCA70</strain>
    </source>
</reference>
<dbReference type="InterPro" id="IPR005251">
    <property type="entry name" value="IF-M1Pi"/>
</dbReference>
<dbReference type="AlphaFoldDB" id="A0AAE3P5Q8"/>
<comment type="caution">
    <text evidence="5">The sequence shown here is derived from an EMBL/GenBank/DDBJ whole genome shotgun (WGS) entry which is preliminary data.</text>
</comment>
<evidence type="ECO:0000256" key="2">
    <source>
        <dbReference type="ARBA" id="ARBA00023235"/>
    </source>
</evidence>
<evidence type="ECO:0000256" key="3">
    <source>
        <dbReference type="HAMAP-Rule" id="MF_01678"/>
    </source>
</evidence>
<dbReference type="NCBIfam" id="TIGR00524">
    <property type="entry name" value="eIF-2B_rel"/>
    <property type="match status" value="1"/>
</dbReference>
<dbReference type="InterPro" id="IPR042529">
    <property type="entry name" value="IF_2B-like_C"/>
</dbReference>
<evidence type="ECO:0000256" key="4">
    <source>
        <dbReference type="SAM" id="Phobius"/>
    </source>
</evidence>
<dbReference type="InterPro" id="IPR027363">
    <property type="entry name" value="M1Pi_N"/>
</dbReference>
<feature type="site" description="Transition state stabilizer" evidence="3">
    <location>
        <position position="187"/>
    </location>
</feature>
<proteinExistence type="inferred from homology"/>
<keyword evidence="4" id="KW-0812">Transmembrane</keyword>
<evidence type="ECO:0000313" key="6">
    <source>
        <dbReference type="Proteomes" id="UP001144110"/>
    </source>
</evidence>
<dbReference type="NCBIfam" id="NF004326">
    <property type="entry name" value="PRK05720.1"/>
    <property type="match status" value="1"/>
</dbReference>
<gene>
    <name evidence="3" type="primary">mtnA</name>
    <name evidence="5" type="ORF">OD816_000694</name>
</gene>
<evidence type="ECO:0000313" key="5">
    <source>
        <dbReference type="EMBL" id="MDF2953449.1"/>
    </source>
</evidence>
<dbReference type="InterPro" id="IPR037171">
    <property type="entry name" value="NagB/RpiA_transferase-like"/>
</dbReference>
<dbReference type="Proteomes" id="UP001144110">
    <property type="component" value="Unassembled WGS sequence"/>
</dbReference>